<evidence type="ECO:0000313" key="6">
    <source>
        <dbReference type="EMBL" id="AVF38099.1"/>
    </source>
</evidence>
<dbReference type="Gene3D" id="3.30.470.20">
    <property type="entry name" value="ATP-grasp fold, B domain"/>
    <property type="match status" value="1"/>
</dbReference>
<dbReference type="Gene3D" id="3.30.1490.20">
    <property type="entry name" value="ATP-grasp fold, A domain"/>
    <property type="match status" value="1"/>
</dbReference>
<keyword evidence="2 4" id="KW-0547">Nucleotide-binding</keyword>
<sequence>MEAKSSHLVFVETRYTNLKTLHYALDAGYRVSYVGSRRYSDSYDGPEFRALQSRLQNLIWVDNSAEREDVRSALATITQQHQIDAVICFFEIAINACAQAADDLHLPFTHAEAVAICRDKLRCRAFLHEQGIPTLPWYELRERGEIYRAVEEIGLPLIVKPRRGAVSKFIDIIENEKDLQLFLVQHAQPSANDTGIDAEVLSHGFLAERYLSGKMYSVELIANGRELRCITVTEKIVWNTSSFVELGAIIPANTSADKFREISSYAINCVAAINLGRGIFHVEVIDTGNEIVLIEINPRIIGGNGRKMIISSYAFNLDQAIIDAYLGNDFGDIPQQPVKTTVGHHIAPLEAGKPAVQKNAALTIDDHVDLYIKIDENASFNAFRSNYDSQGWFINAAEQRSLALEQNRHGLNAIAQHYGIKLIIDTPLV</sequence>
<dbReference type="Gene3D" id="3.40.50.20">
    <property type="match status" value="1"/>
</dbReference>
<dbReference type="GO" id="GO:0046872">
    <property type="term" value="F:metal ion binding"/>
    <property type="evidence" value="ECO:0007669"/>
    <property type="project" value="InterPro"/>
</dbReference>
<dbReference type="SUPFAM" id="SSF56059">
    <property type="entry name" value="Glutathione synthetase ATP-binding domain-like"/>
    <property type="match status" value="1"/>
</dbReference>
<dbReference type="KEGG" id="rox:BV494_24700"/>
<dbReference type="Proteomes" id="UP000239197">
    <property type="component" value="Plasmid unnamed2"/>
</dbReference>
<evidence type="ECO:0000259" key="5">
    <source>
        <dbReference type="PROSITE" id="PS50975"/>
    </source>
</evidence>
<dbReference type="EMBL" id="CP019064">
    <property type="protein sequence ID" value="AVF38099.1"/>
    <property type="molecule type" value="Genomic_DNA"/>
</dbReference>
<keyword evidence="1" id="KW-0436">Ligase</keyword>
<keyword evidence="7" id="KW-1185">Reference proteome</keyword>
<dbReference type="Pfam" id="PF02655">
    <property type="entry name" value="ATP-grasp_3"/>
    <property type="match status" value="1"/>
</dbReference>
<evidence type="ECO:0000256" key="3">
    <source>
        <dbReference type="ARBA" id="ARBA00022840"/>
    </source>
</evidence>
<proteinExistence type="predicted"/>
<dbReference type="PANTHER" id="PTHR43585">
    <property type="entry name" value="FUMIPYRROLE BIOSYNTHESIS PROTEIN C"/>
    <property type="match status" value="1"/>
</dbReference>
<dbReference type="GO" id="GO:0016874">
    <property type="term" value="F:ligase activity"/>
    <property type="evidence" value="ECO:0007669"/>
    <property type="project" value="UniProtKB-KW"/>
</dbReference>
<dbReference type="InterPro" id="IPR003806">
    <property type="entry name" value="ATP-grasp_PylC-type"/>
</dbReference>
<evidence type="ECO:0000313" key="7">
    <source>
        <dbReference type="Proteomes" id="UP000239197"/>
    </source>
</evidence>
<evidence type="ECO:0000256" key="2">
    <source>
        <dbReference type="ARBA" id="ARBA00022741"/>
    </source>
</evidence>
<dbReference type="RefSeq" id="WP_104925426.1">
    <property type="nucleotide sequence ID" value="NZ_CP019064.1"/>
</dbReference>
<dbReference type="AlphaFoldDB" id="A0A2L1UYR8"/>
<feature type="domain" description="ATP-grasp" evidence="5">
    <location>
        <begin position="124"/>
        <end position="326"/>
    </location>
</feature>
<geneLocation type="plasmid" evidence="6 7">
    <name>unnamed2</name>
</geneLocation>
<name>A0A2L1UYR8_9GAMM</name>
<protein>
    <recommendedName>
        <fullName evidence="5">ATP-grasp domain-containing protein</fullName>
    </recommendedName>
</protein>
<dbReference type="GO" id="GO:0005524">
    <property type="term" value="F:ATP binding"/>
    <property type="evidence" value="ECO:0007669"/>
    <property type="project" value="UniProtKB-UniRule"/>
</dbReference>
<dbReference type="OrthoDB" id="6951671at2"/>
<dbReference type="PROSITE" id="PS50975">
    <property type="entry name" value="ATP_GRASP"/>
    <property type="match status" value="1"/>
</dbReference>
<dbReference type="InterPro" id="IPR052032">
    <property type="entry name" value="ATP-dep_AA_Ligase"/>
</dbReference>
<keyword evidence="3 4" id="KW-0067">ATP-binding</keyword>
<reference evidence="7" key="1">
    <citation type="submission" date="2017-01" db="EMBL/GenBank/DDBJ databases">
        <title>Genome sequence of Rouxiella sp. ERMR1:05.</title>
        <authorList>
            <person name="Kumar R."/>
            <person name="Singh D."/>
            <person name="Kumar S."/>
        </authorList>
    </citation>
    <scope>NUCLEOTIDE SEQUENCE [LARGE SCALE GENOMIC DNA]</scope>
    <source>
        <strain evidence="7">ERMR1:05</strain>
        <plasmid evidence="7">unnamed2</plasmid>
    </source>
</reference>
<evidence type="ECO:0000256" key="4">
    <source>
        <dbReference type="PROSITE-ProRule" id="PRU00409"/>
    </source>
</evidence>
<keyword evidence="6" id="KW-0614">Plasmid</keyword>
<dbReference type="InterPro" id="IPR013815">
    <property type="entry name" value="ATP_grasp_subdomain_1"/>
</dbReference>
<evidence type="ECO:0000256" key="1">
    <source>
        <dbReference type="ARBA" id="ARBA00022598"/>
    </source>
</evidence>
<organism evidence="6 7">
    <name type="scientific">Rahnella sikkimica</name>
    <dbReference type="NCBI Taxonomy" id="1805933"/>
    <lineage>
        <taxon>Bacteria</taxon>
        <taxon>Pseudomonadati</taxon>
        <taxon>Pseudomonadota</taxon>
        <taxon>Gammaproteobacteria</taxon>
        <taxon>Enterobacterales</taxon>
        <taxon>Yersiniaceae</taxon>
        <taxon>Rahnella</taxon>
    </lineage>
</organism>
<dbReference type="PANTHER" id="PTHR43585:SF2">
    <property type="entry name" value="ATP-GRASP ENZYME FSQD"/>
    <property type="match status" value="1"/>
</dbReference>
<dbReference type="InterPro" id="IPR011761">
    <property type="entry name" value="ATP-grasp"/>
</dbReference>
<accession>A0A2L1UYR8</accession>
<gene>
    <name evidence="6" type="ORF">BV494_24700</name>
</gene>